<feature type="signal peptide" evidence="1">
    <location>
        <begin position="1"/>
        <end position="27"/>
    </location>
</feature>
<feature type="chain" id="PRO_5045173187" description="Bacterial toxin 44 domain-containing protein" evidence="1">
    <location>
        <begin position="28"/>
        <end position="283"/>
    </location>
</feature>
<dbReference type="EMBL" id="JAUMKJ010000010">
    <property type="protein sequence ID" value="MDO3677315.1"/>
    <property type="molecule type" value="Genomic_DNA"/>
</dbReference>
<evidence type="ECO:0000256" key="1">
    <source>
        <dbReference type="SAM" id="SignalP"/>
    </source>
</evidence>
<keyword evidence="3" id="KW-1185">Reference proteome</keyword>
<dbReference type="Proteomes" id="UP001168883">
    <property type="component" value="Unassembled WGS sequence"/>
</dbReference>
<proteinExistence type="predicted"/>
<evidence type="ECO:0000313" key="2">
    <source>
        <dbReference type="EMBL" id="MDO3677315.1"/>
    </source>
</evidence>
<comment type="caution">
    <text evidence="2">The sequence shown here is derived from an EMBL/GenBank/DDBJ whole genome shotgun (WGS) entry which is preliminary data.</text>
</comment>
<accession>A0ABT8V9N1</accession>
<protein>
    <recommendedName>
        <fullName evidence="4">Bacterial toxin 44 domain-containing protein</fullName>
    </recommendedName>
</protein>
<dbReference type="RefSeq" id="WP_025845126.1">
    <property type="nucleotide sequence ID" value="NZ_JAUMKJ010000010.1"/>
</dbReference>
<sequence>MNLLKKSISIILSICMIFTFISGSAIAQSTNNSNSNQEVHVTERFKLRPVQIDNDKIVVKGEYEGDEAYATIDLKTDIVTMQTIEYKKNTVANAIGSLLGKDNKSVKNYEVKIHQVEQEEKGTKLVATLTDKESKKEIKIDNTKVKAQAPIVAGLAGVLGEALIGYLTRIAAVTAAGLVIAGSISETLKEKSPNYYEAHIDFALNNVLIGNPIDEATAKNRASGGQDVWSKNQIIAFQLASNFGSPVGPEIHGRGAAGYYNHYHPRWAMVMEDGRGKAHLFFG</sequence>
<organism evidence="2 3">
    <name type="scientific">Paenibacillus ehimensis</name>
    <dbReference type="NCBI Taxonomy" id="79264"/>
    <lineage>
        <taxon>Bacteria</taxon>
        <taxon>Bacillati</taxon>
        <taxon>Bacillota</taxon>
        <taxon>Bacilli</taxon>
        <taxon>Bacillales</taxon>
        <taxon>Paenibacillaceae</taxon>
        <taxon>Paenibacillus</taxon>
    </lineage>
</organism>
<evidence type="ECO:0000313" key="3">
    <source>
        <dbReference type="Proteomes" id="UP001168883"/>
    </source>
</evidence>
<name>A0ABT8V9N1_9BACL</name>
<keyword evidence="1" id="KW-0732">Signal</keyword>
<evidence type="ECO:0008006" key="4">
    <source>
        <dbReference type="Google" id="ProtNLM"/>
    </source>
</evidence>
<gene>
    <name evidence="2" type="ORF">Q3C12_09925</name>
</gene>
<reference evidence="2" key="1">
    <citation type="submission" date="2023-07" db="EMBL/GenBank/DDBJ databases">
        <authorList>
            <person name="Aktuganov G."/>
            <person name="Boyko T."/>
            <person name="Delegan Y."/>
            <person name="Galimzianova N."/>
            <person name="Gilvanova E."/>
            <person name="Korobov V."/>
            <person name="Kuzmina L."/>
            <person name="Melentiev A."/>
            <person name="Milman P."/>
            <person name="Ryabova A."/>
            <person name="Stupak E."/>
            <person name="Yasakov T."/>
            <person name="Zharikova N."/>
            <person name="Zhurenko E."/>
        </authorList>
    </citation>
    <scope>NUCLEOTIDE SEQUENCE</scope>
    <source>
        <strain evidence="2">IB-739</strain>
    </source>
</reference>